<accession>A0A0A9CER1</accession>
<proteinExistence type="predicted"/>
<name>A0A0A9CER1_ARUDO</name>
<evidence type="ECO:0000313" key="1">
    <source>
        <dbReference type="EMBL" id="JAD71880.1"/>
    </source>
</evidence>
<sequence>MLIVSFYTIKHIRFLLLNHQ</sequence>
<dbReference type="EMBL" id="GBRH01226015">
    <property type="protein sequence ID" value="JAD71880.1"/>
    <property type="molecule type" value="Transcribed_RNA"/>
</dbReference>
<dbReference type="AlphaFoldDB" id="A0A0A9CER1"/>
<reference evidence="1" key="2">
    <citation type="journal article" date="2015" name="Data Brief">
        <title>Shoot transcriptome of the giant reed, Arundo donax.</title>
        <authorList>
            <person name="Barrero R.A."/>
            <person name="Guerrero F.D."/>
            <person name="Moolhuijzen P."/>
            <person name="Goolsby J.A."/>
            <person name="Tidwell J."/>
            <person name="Bellgard S.E."/>
            <person name="Bellgard M.I."/>
        </authorList>
    </citation>
    <scope>NUCLEOTIDE SEQUENCE</scope>
    <source>
        <tissue evidence="1">Shoot tissue taken approximately 20 cm above the soil surface</tissue>
    </source>
</reference>
<reference evidence="1" key="1">
    <citation type="submission" date="2014-09" db="EMBL/GenBank/DDBJ databases">
        <authorList>
            <person name="Magalhaes I.L.F."/>
            <person name="Oliveira U."/>
            <person name="Santos F.R."/>
            <person name="Vidigal T.H.D.A."/>
            <person name="Brescovit A.D."/>
            <person name="Santos A.J."/>
        </authorList>
    </citation>
    <scope>NUCLEOTIDE SEQUENCE</scope>
    <source>
        <tissue evidence="1">Shoot tissue taken approximately 20 cm above the soil surface</tissue>
    </source>
</reference>
<organism evidence="1">
    <name type="scientific">Arundo donax</name>
    <name type="common">Giant reed</name>
    <name type="synonym">Donax arundinaceus</name>
    <dbReference type="NCBI Taxonomy" id="35708"/>
    <lineage>
        <taxon>Eukaryota</taxon>
        <taxon>Viridiplantae</taxon>
        <taxon>Streptophyta</taxon>
        <taxon>Embryophyta</taxon>
        <taxon>Tracheophyta</taxon>
        <taxon>Spermatophyta</taxon>
        <taxon>Magnoliopsida</taxon>
        <taxon>Liliopsida</taxon>
        <taxon>Poales</taxon>
        <taxon>Poaceae</taxon>
        <taxon>PACMAD clade</taxon>
        <taxon>Arundinoideae</taxon>
        <taxon>Arundineae</taxon>
        <taxon>Arundo</taxon>
    </lineage>
</organism>
<protein>
    <submittedName>
        <fullName evidence="1">Uncharacterized protein</fullName>
    </submittedName>
</protein>